<comment type="caution">
    <text evidence="1">The sequence shown here is derived from an EMBL/GenBank/DDBJ whole genome shotgun (WGS) entry which is preliminary data.</text>
</comment>
<gene>
    <name evidence="1" type="ORF">C6P99_01935</name>
</gene>
<dbReference type="Proteomes" id="UP000237811">
    <property type="component" value="Unassembled WGS sequence"/>
</dbReference>
<dbReference type="RefSeq" id="WP_105775889.1">
    <property type="nucleotide sequence ID" value="NZ_PVFQ01000072.1"/>
</dbReference>
<name>A0AB37B614_9BURK</name>
<accession>A0AB37B614</accession>
<reference evidence="1 2" key="1">
    <citation type="submission" date="2018-03" db="EMBL/GenBank/DDBJ databases">
        <authorList>
            <person name="Nguyen K."/>
            <person name="Fouts D."/>
            <person name="Sutton G."/>
        </authorList>
    </citation>
    <scope>NUCLEOTIDE SEQUENCE [LARGE SCALE GENOMIC DNA]</scope>
    <source>
        <strain evidence="1 2">AU14328</strain>
    </source>
</reference>
<organism evidence="1 2">
    <name type="scientific">Burkholderia multivorans</name>
    <dbReference type="NCBI Taxonomy" id="87883"/>
    <lineage>
        <taxon>Bacteria</taxon>
        <taxon>Pseudomonadati</taxon>
        <taxon>Pseudomonadota</taxon>
        <taxon>Betaproteobacteria</taxon>
        <taxon>Burkholderiales</taxon>
        <taxon>Burkholderiaceae</taxon>
        <taxon>Burkholderia</taxon>
        <taxon>Burkholderia cepacia complex</taxon>
    </lineage>
</organism>
<protein>
    <submittedName>
        <fullName evidence="1">Uncharacterized protein</fullName>
    </submittedName>
</protein>
<dbReference type="EMBL" id="PVFR01000007">
    <property type="protein sequence ID" value="PRE55634.1"/>
    <property type="molecule type" value="Genomic_DNA"/>
</dbReference>
<dbReference type="AlphaFoldDB" id="A0AB37B614"/>
<evidence type="ECO:0000313" key="1">
    <source>
        <dbReference type="EMBL" id="PRE55634.1"/>
    </source>
</evidence>
<evidence type="ECO:0000313" key="2">
    <source>
        <dbReference type="Proteomes" id="UP000237811"/>
    </source>
</evidence>
<sequence length="213" mass="24211">MNDQQQSRADALTDERRIMDEAANGPHLRPVAWAVYNGWSRICFYMTEEDARDHAQKAQKNHDLSGSLAAFRVVPLYAAPQPAQADAPAEAREPAKVDTKARMDWAAGILRKLPPLDPTYSIISILDDHDREDRDEVLHSIRVFADMRATQALFTLYRAPADSGEARLTDEQIETLAHRRAYRYRHGPDSIEFIFNRHCLLNFARALLQGADQ</sequence>
<proteinExistence type="predicted"/>